<proteinExistence type="inferred from homology"/>
<evidence type="ECO:0000313" key="5">
    <source>
        <dbReference type="Proteomes" id="UP000737018"/>
    </source>
</evidence>
<keyword evidence="2" id="KW-0806">Transcription termination</keyword>
<keyword evidence="5" id="KW-1185">Reference proteome</keyword>
<dbReference type="InterPro" id="IPR003690">
    <property type="entry name" value="MTERF"/>
</dbReference>
<protein>
    <submittedName>
        <fullName evidence="4">Uncharacterized protein</fullName>
    </submittedName>
</protein>
<dbReference type="AlphaFoldDB" id="A0A8J4VM63"/>
<evidence type="ECO:0000256" key="3">
    <source>
        <dbReference type="ARBA" id="ARBA00022946"/>
    </source>
</evidence>
<evidence type="ECO:0000313" key="4">
    <source>
        <dbReference type="EMBL" id="KAF3962322.1"/>
    </source>
</evidence>
<comment type="similarity">
    <text evidence="1">Belongs to the mTERF family.</text>
</comment>
<dbReference type="PANTHER" id="PTHR13068">
    <property type="entry name" value="CGI-12 PROTEIN-RELATED"/>
    <property type="match status" value="1"/>
</dbReference>
<accession>A0A8J4VM63</accession>
<evidence type="ECO:0000256" key="2">
    <source>
        <dbReference type="ARBA" id="ARBA00022472"/>
    </source>
</evidence>
<sequence length="342" mass="38412">MPSSISHLGFPQIPLFVVNYFSSGLIDDKKHNFTVSFLVNSCGLSLERAKHASHRVNFETSERPNLVLNLLKNHGFTNAQISKVVKAEPHLLLSDPEKTLLPKFEFLGSIGLSDSECANIISACPSVLGRSIKNHLMPLYDFFKSIVVRDEKVAKTFKLARRGLSQDVQKNLAPNLAILREIGVPQSSICLLLSCFPSTAFVRHAKFDEIVKERWGWSKDQTLLAFKKHPGCMCLTEERITKAMDFLVNRMGWPSEHISRNLIVLLFSLEKRTIPRCSVFSDLVIQGVVEERFGTIHYLKTKGERLLGELCDQISAKYPSTVGGLSRKVRSSGSGNWIRENV</sequence>
<dbReference type="PANTHER" id="PTHR13068:SF133">
    <property type="entry name" value="MITOCHONDRIAL TRANSCRIPTION TERMINATION FACTOR FAMILY PROTEIN"/>
    <property type="match status" value="1"/>
</dbReference>
<organism evidence="4 5">
    <name type="scientific">Castanea mollissima</name>
    <name type="common">Chinese chestnut</name>
    <dbReference type="NCBI Taxonomy" id="60419"/>
    <lineage>
        <taxon>Eukaryota</taxon>
        <taxon>Viridiplantae</taxon>
        <taxon>Streptophyta</taxon>
        <taxon>Embryophyta</taxon>
        <taxon>Tracheophyta</taxon>
        <taxon>Spermatophyta</taxon>
        <taxon>Magnoliopsida</taxon>
        <taxon>eudicotyledons</taxon>
        <taxon>Gunneridae</taxon>
        <taxon>Pentapetalae</taxon>
        <taxon>rosids</taxon>
        <taxon>fabids</taxon>
        <taxon>Fagales</taxon>
        <taxon>Fagaceae</taxon>
        <taxon>Castanea</taxon>
    </lineage>
</organism>
<keyword evidence="2" id="KW-0805">Transcription regulation</keyword>
<comment type="caution">
    <text evidence="4">The sequence shown here is derived from an EMBL/GenBank/DDBJ whole genome shotgun (WGS) entry which is preliminary data.</text>
</comment>
<dbReference type="GO" id="GO:0006353">
    <property type="term" value="P:DNA-templated transcription termination"/>
    <property type="evidence" value="ECO:0007669"/>
    <property type="project" value="UniProtKB-KW"/>
</dbReference>
<name>A0A8J4VM63_9ROSI</name>
<keyword evidence="2" id="KW-0804">Transcription</keyword>
<keyword evidence="3" id="KW-0809">Transit peptide</keyword>
<dbReference type="Gene3D" id="1.25.70.10">
    <property type="entry name" value="Transcription termination factor 3, mitochondrial"/>
    <property type="match status" value="2"/>
</dbReference>
<dbReference type="SMART" id="SM00733">
    <property type="entry name" value="Mterf"/>
    <property type="match status" value="4"/>
</dbReference>
<dbReference type="Pfam" id="PF02536">
    <property type="entry name" value="mTERF"/>
    <property type="match status" value="2"/>
</dbReference>
<evidence type="ECO:0000256" key="1">
    <source>
        <dbReference type="ARBA" id="ARBA00007692"/>
    </source>
</evidence>
<reference evidence="4" key="1">
    <citation type="submission" date="2020-03" db="EMBL/GenBank/DDBJ databases">
        <title>Castanea mollissima Vanexum genome sequencing.</title>
        <authorList>
            <person name="Staton M."/>
        </authorList>
    </citation>
    <scope>NUCLEOTIDE SEQUENCE</scope>
    <source>
        <tissue evidence="4">Leaf</tissue>
    </source>
</reference>
<gene>
    <name evidence="4" type="ORF">CMV_013142</name>
</gene>
<dbReference type="OrthoDB" id="637682at2759"/>
<dbReference type="Proteomes" id="UP000737018">
    <property type="component" value="Unassembled WGS sequence"/>
</dbReference>
<dbReference type="GO" id="GO:0003676">
    <property type="term" value="F:nucleic acid binding"/>
    <property type="evidence" value="ECO:0007669"/>
    <property type="project" value="InterPro"/>
</dbReference>
<dbReference type="EMBL" id="JRKL02001735">
    <property type="protein sequence ID" value="KAF3962322.1"/>
    <property type="molecule type" value="Genomic_DNA"/>
</dbReference>
<dbReference type="InterPro" id="IPR038538">
    <property type="entry name" value="MTERF_sf"/>
</dbReference>